<comment type="caution">
    <text evidence="2">The sequence shown here is derived from an EMBL/GenBank/DDBJ whole genome shotgun (WGS) entry which is preliminary data.</text>
</comment>
<dbReference type="RefSeq" id="WP_018947699.1">
    <property type="nucleotide sequence ID" value="NZ_MUZR01000023.1"/>
</dbReference>
<protein>
    <recommendedName>
        <fullName evidence="4">HNH domain-containing protein</fullName>
    </recommendedName>
</protein>
<reference evidence="2 3" key="1">
    <citation type="submission" date="2017-02" db="EMBL/GenBank/DDBJ databases">
        <title>Genomic diversity within the haloalkaliphilic genus Thioalkalivibrio.</title>
        <authorList>
            <person name="Ahn A.-C."/>
            <person name="Meier-Kolthoff J."/>
            <person name="Overmars L."/>
            <person name="Richter M."/>
            <person name="Woyke T."/>
            <person name="Sorokin D.Y."/>
            <person name="Muyzer G."/>
        </authorList>
    </citation>
    <scope>NUCLEOTIDE SEQUENCE [LARGE SCALE GENOMIC DNA]</scope>
    <source>
        <strain evidence="2 3">HL17</strain>
    </source>
</reference>
<sequence>MCPPGDRHGGHSPGTPPEAPASGICELCGRHEGLTRHHLIPRKQHRRRRIRRRFPRAEREGRLLQVCRPCHDHIHRQFDEQTLAERLNTREALLAEPVIRRFVEWIAERPPGFRPRR</sequence>
<accession>A0A1V2ZYE3</accession>
<dbReference type="PANTHER" id="PTHR37827">
    <property type="entry name" value="TUDOR DOMAIN-CONTAINING PROTEIN"/>
    <property type="match status" value="1"/>
</dbReference>
<evidence type="ECO:0000313" key="2">
    <source>
        <dbReference type="EMBL" id="OOC10122.1"/>
    </source>
</evidence>
<name>A0A1V2ZYE3_9GAMM</name>
<keyword evidence="3" id="KW-1185">Reference proteome</keyword>
<feature type="region of interest" description="Disordered" evidence="1">
    <location>
        <begin position="1"/>
        <end position="23"/>
    </location>
</feature>
<evidence type="ECO:0008006" key="4">
    <source>
        <dbReference type="Google" id="ProtNLM"/>
    </source>
</evidence>
<dbReference type="PANTHER" id="PTHR37827:SF1">
    <property type="entry name" value="HNH DOMAIN-CONTAINING PROTEIN"/>
    <property type="match status" value="1"/>
</dbReference>
<organism evidence="2 3">
    <name type="scientific">Thioalkalivibrio halophilus</name>
    <dbReference type="NCBI Taxonomy" id="252474"/>
    <lineage>
        <taxon>Bacteria</taxon>
        <taxon>Pseudomonadati</taxon>
        <taxon>Pseudomonadota</taxon>
        <taxon>Gammaproteobacteria</taxon>
        <taxon>Chromatiales</taxon>
        <taxon>Ectothiorhodospiraceae</taxon>
        <taxon>Thioalkalivibrio</taxon>
    </lineage>
</organism>
<gene>
    <name evidence="2" type="ORF">B1A74_07420</name>
</gene>
<dbReference type="STRING" id="252474.B1A74_07420"/>
<proteinExistence type="predicted"/>
<dbReference type="AlphaFoldDB" id="A0A1V2ZYE3"/>
<dbReference type="EMBL" id="MUZR01000023">
    <property type="protein sequence ID" value="OOC10122.1"/>
    <property type="molecule type" value="Genomic_DNA"/>
</dbReference>
<evidence type="ECO:0000256" key="1">
    <source>
        <dbReference type="SAM" id="MobiDB-lite"/>
    </source>
</evidence>
<evidence type="ECO:0000313" key="3">
    <source>
        <dbReference type="Proteomes" id="UP000189177"/>
    </source>
</evidence>
<dbReference type="Proteomes" id="UP000189177">
    <property type="component" value="Unassembled WGS sequence"/>
</dbReference>